<dbReference type="EMBL" id="LKCM01000119">
    <property type="protein sequence ID" value="KPQ43942.1"/>
    <property type="molecule type" value="Genomic_DNA"/>
</dbReference>
<feature type="transmembrane region" description="Helical" evidence="1">
    <location>
        <begin position="59"/>
        <end position="80"/>
    </location>
</feature>
<feature type="transmembrane region" description="Helical" evidence="1">
    <location>
        <begin position="92"/>
        <end position="111"/>
    </location>
</feature>
<protein>
    <submittedName>
        <fullName evidence="2">Uncharacterized protein</fullName>
    </submittedName>
</protein>
<feature type="transmembrane region" description="Helical" evidence="1">
    <location>
        <begin position="12"/>
        <end position="38"/>
    </location>
</feature>
<proteinExistence type="predicted"/>
<dbReference type="Proteomes" id="UP000050360">
    <property type="component" value="Unassembled WGS sequence"/>
</dbReference>
<keyword evidence="1" id="KW-0812">Transmembrane</keyword>
<accession>A0A0P8ABD2</accession>
<sequence>MDYWFGNLISDYFLYKIIEGIIAILSMVIIYLGIQIALNWKFLNKENPSSSEIISQKQSFNRSILFIFIAGFFMLIHEFLEGLEKEAPDFVTYELFELIALTGLVLFLLEWHKILTQLRKRSIK</sequence>
<evidence type="ECO:0000313" key="2">
    <source>
        <dbReference type="EMBL" id="KPQ43942.1"/>
    </source>
</evidence>
<reference evidence="2 3" key="1">
    <citation type="submission" date="2015-09" db="EMBL/GenBank/DDBJ databases">
        <title>A metagenomics-based metabolic model of nitrate-dependent anaerobic oxidation of methane by Methanoperedens-like archaea.</title>
        <authorList>
            <person name="Arshad A."/>
            <person name="Speth D.R."/>
            <person name="De Graaf R.M."/>
            <person name="Op Den Camp H.J."/>
            <person name="Jetten M.S."/>
            <person name="Welte C.U."/>
        </authorList>
    </citation>
    <scope>NUCLEOTIDE SEQUENCE [LARGE SCALE GENOMIC DNA]</scope>
</reference>
<evidence type="ECO:0000256" key="1">
    <source>
        <dbReference type="SAM" id="Phobius"/>
    </source>
</evidence>
<evidence type="ECO:0000313" key="3">
    <source>
        <dbReference type="Proteomes" id="UP000050360"/>
    </source>
</evidence>
<keyword evidence="1" id="KW-0472">Membrane</keyword>
<gene>
    <name evidence="2" type="ORF">MPEBLZ_01473</name>
</gene>
<dbReference type="AlphaFoldDB" id="A0A0P8ABD2"/>
<comment type="caution">
    <text evidence="2">The sequence shown here is derived from an EMBL/GenBank/DDBJ whole genome shotgun (WGS) entry which is preliminary data.</text>
</comment>
<name>A0A0P8ABD2_9EURY</name>
<organism evidence="2 3">
    <name type="scientific">Candidatus Methanoperedens nitratireducens</name>
    <dbReference type="NCBI Taxonomy" id="1392998"/>
    <lineage>
        <taxon>Archaea</taxon>
        <taxon>Methanobacteriati</taxon>
        <taxon>Methanobacteriota</taxon>
        <taxon>Stenosarchaea group</taxon>
        <taxon>Methanomicrobia</taxon>
        <taxon>Methanosarcinales</taxon>
        <taxon>ANME-2 cluster</taxon>
        <taxon>Candidatus Methanoperedentaceae</taxon>
        <taxon>Candidatus Methanoperedens</taxon>
    </lineage>
</organism>
<keyword evidence="1" id="KW-1133">Transmembrane helix</keyword>